<feature type="transmembrane region" description="Helical" evidence="10">
    <location>
        <begin position="44"/>
        <end position="62"/>
    </location>
</feature>
<dbReference type="Pfam" id="PF03116">
    <property type="entry name" value="NQR2_RnfD_RnfE"/>
    <property type="match status" value="1"/>
</dbReference>
<feature type="transmembrane region" description="Helical" evidence="10">
    <location>
        <begin position="20"/>
        <end position="38"/>
    </location>
</feature>
<feature type="modified residue" description="FMN phosphoryl threonine" evidence="10">
    <location>
        <position position="180"/>
    </location>
</feature>
<feature type="transmembrane region" description="Helical" evidence="10">
    <location>
        <begin position="69"/>
        <end position="89"/>
    </location>
</feature>
<dbReference type="PANTHER" id="PTHR30578:SF0">
    <property type="entry name" value="ION-TRANSLOCATING OXIDOREDUCTASE COMPLEX SUBUNIT D"/>
    <property type="match status" value="1"/>
</dbReference>
<name>A0A1E2UKP0_9GAMM</name>
<dbReference type="EC" id="7.-.-.-" evidence="10"/>
<proteinExistence type="inferred from homology"/>
<comment type="subunit">
    <text evidence="10">The complex is composed of six subunits: RnfA, RnfB, RnfC, RnfD, RnfE and RnfG.</text>
</comment>
<keyword evidence="6 10" id="KW-1278">Translocase</keyword>
<dbReference type="InterPro" id="IPR011303">
    <property type="entry name" value="RnfD_bac"/>
</dbReference>
<dbReference type="EMBL" id="LVJZ01000003">
    <property type="protein sequence ID" value="ODB95306.1"/>
    <property type="molecule type" value="Genomic_DNA"/>
</dbReference>
<keyword evidence="10" id="KW-1003">Cell membrane</keyword>
<feature type="transmembrane region" description="Helical" evidence="10">
    <location>
        <begin position="260"/>
        <end position="280"/>
    </location>
</feature>
<keyword evidence="2 10" id="KW-0597">Phosphoprotein</keyword>
<evidence type="ECO:0000256" key="2">
    <source>
        <dbReference type="ARBA" id="ARBA00022553"/>
    </source>
</evidence>
<evidence type="ECO:0000313" key="11">
    <source>
        <dbReference type="EMBL" id="ODB95306.1"/>
    </source>
</evidence>
<evidence type="ECO:0000256" key="1">
    <source>
        <dbReference type="ARBA" id="ARBA00022448"/>
    </source>
</evidence>
<evidence type="ECO:0000256" key="10">
    <source>
        <dbReference type="HAMAP-Rule" id="MF_00462"/>
    </source>
</evidence>
<keyword evidence="8 10" id="KW-1133">Transmembrane helix</keyword>
<dbReference type="Proteomes" id="UP000094849">
    <property type="component" value="Unassembled WGS sequence"/>
</dbReference>
<sequence length="346" mass="38308">MEFPTHSSPHIGRPNRVDKVMLQVVLALIPGTLALTFYFGYGVLVNLLLAIGSAVAFEALVMKLRKRPVTPVLMDLSAVVTAMLFAVAIPPLLPWWMVVLGMAFGIIMVKQMYGGLGYNPFNPAMAAYVLLLISYPVEMTAWLPPSVLAEHHISLREIALFKFTGALPDDYTLDAITMATPLDVMRTNLDLNMMISEIRTNPLWGDFGGLGWEWVGNWFLMGGIWMVYKRTITWQIPLAFLTGLVGMATLFWLFDSESFPFPLFHLFSGGAILGAFFIATDPVTASTTRTGQLIYGATIGILVYVIRTWGGYPDAVAFAVLLMNMAAPTIDYYTRPRTYGHGEMKS</sequence>
<evidence type="ECO:0000256" key="3">
    <source>
        <dbReference type="ARBA" id="ARBA00022630"/>
    </source>
</evidence>
<keyword evidence="12" id="KW-1185">Reference proteome</keyword>
<protein>
    <recommendedName>
        <fullName evidence="10">Ion-translocating oxidoreductase complex subunit D</fullName>
        <ecNumber evidence="10">7.-.-.-</ecNumber>
    </recommendedName>
    <alternativeName>
        <fullName evidence="10">Rnf electron transport complex subunit D</fullName>
    </alternativeName>
</protein>
<dbReference type="GO" id="GO:0055085">
    <property type="term" value="P:transmembrane transport"/>
    <property type="evidence" value="ECO:0007669"/>
    <property type="project" value="InterPro"/>
</dbReference>
<keyword evidence="10" id="KW-0997">Cell inner membrane</keyword>
<feature type="transmembrane region" description="Helical" evidence="10">
    <location>
        <begin position="211"/>
        <end position="228"/>
    </location>
</feature>
<dbReference type="OrthoDB" id="9776359at2"/>
<dbReference type="GO" id="GO:0022900">
    <property type="term" value="P:electron transport chain"/>
    <property type="evidence" value="ECO:0007669"/>
    <property type="project" value="UniProtKB-UniRule"/>
</dbReference>
<gene>
    <name evidence="10" type="primary">rnfD</name>
    <name evidence="11" type="ORF">A3196_00105</name>
</gene>
<dbReference type="GO" id="GO:0005886">
    <property type="term" value="C:plasma membrane"/>
    <property type="evidence" value="ECO:0007669"/>
    <property type="project" value="UniProtKB-SubCell"/>
</dbReference>
<keyword evidence="7 10" id="KW-0249">Electron transport</keyword>
<keyword evidence="5 10" id="KW-0812">Transmembrane</keyword>
<dbReference type="STRING" id="1818881.A3196_00105"/>
<evidence type="ECO:0000256" key="8">
    <source>
        <dbReference type="ARBA" id="ARBA00022989"/>
    </source>
</evidence>
<evidence type="ECO:0000256" key="6">
    <source>
        <dbReference type="ARBA" id="ARBA00022967"/>
    </source>
</evidence>
<reference evidence="11 12" key="1">
    <citation type="submission" date="2016-03" db="EMBL/GenBank/DDBJ databases">
        <title>Chemosynthetic sulphur-oxidizing symbionts of marine invertebrate animals are capable of nitrogen fixation.</title>
        <authorList>
            <person name="Petersen J.M."/>
            <person name="Kemper A."/>
            <person name="Gruber-Vodicka H."/>
            <person name="Cardini U."/>
            <person name="Geest Mvander."/>
            <person name="Kleiner M."/>
            <person name="Bulgheresi S."/>
            <person name="Fussmann M."/>
            <person name="Herbold C."/>
            <person name="Seah B.K.B."/>
            <person name="Antony C.Paul."/>
            <person name="Liu D."/>
            <person name="Belitz A."/>
            <person name="Weber M."/>
        </authorList>
    </citation>
    <scope>NUCLEOTIDE SEQUENCE [LARGE SCALE GENOMIC DNA]</scope>
    <source>
        <strain evidence="11">G_D</strain>
    </source>
</reference>
<evidence type="ECO:0000256" key="5">
    <source>
        <dbReference type="ARBA" id="ARBA00022692"/>
    </source>
</evidence>
<evidence type="ECO:0000256" key="7">
    <source>
        <dbReference type="ARBA" id="ARBA00022982"/>
    </source>
</evidence>
<keyword evidence="3 10" id="KW-0285">Flavoprotein</keyword>
<dbReference type="HAMAP" id="MF_00462">
    <property type="entry name" value="RsxD_RnfD"/>
    <property type="match status" value="1"/>
</dbReference>
<dbReference type="PANTHER" id="PTHR30578">
    <property type="entry name" value="ELECTRON TRANSPORT COMPLEX PROTEIN RNFD"/>
    <property type="match status" value="1"/>
</dbReference>
<dbReference type="NCBIfam" id="TIGR01946">
    <property type="entry name" value="rnfD"/>
    <property type="match status" value="1"/>
</dbReference>
<organism evidence="11 12">
    <name type="scientific">Candidatus Thiodiazotropha endoloripes</name>
    <dbReference type="NCBI Taxonomy" id="1818881"/>
    <lineage>
        <taxon>Bacteria</taxon>
        <taxon>Pseudomonadati</taxon>
        <taxon>Pseudomonadota</taxon>
        <taxon>Gammaproteobacteria</taxon>
        <taxon>Chromatiales</taxon>
        <taxon>Sedimenticolaceae</taxon>
        <taxon>Candidatus Thiodiazotropha</taxon>
    </lineage>
</organism>
<dbReference type="RefSeq" id="WP_069003979.1">
    <property type="nucleotide sequence ID" value="NZ_LVJW01000006.1"/>
</dbReference>
<comment type="caution">
    <text evidence="11">The sequence shown here is derived from an EMBL/GenBank/DDBJ whole genome shotgun (WGS) entry which is preliminary data.</text>
</comment>
<feature type="transmembrane region" description="Helical" evidence="10">
    <location>
        <begin position="235"/>
        <end position="254"/>
    </location>
</feature>
<accession>A0A1E2UKP0</accession>
<dbReference type="NCBIfam" id="NF002011">
    <property type="entry name" value="PRK00816.1"/>
    <property type="match status" value="1"/>
</dbReference>
<comment type="similarity">
    <text evidence="10">Belongs to the NqrB/RnfD family.</text>
</comment>
<comment type="subcellular location">
    <subcellularLocation>
        <location evidence="10">Cell inner membrane</location>
        <topology evidence="10">Multi-pass membrane protein</topology>
    </subcellularLocation>
</comment>
<keyword evidence="9 10" id="KW-0472">Membrane</keyword>
<evidence type="ECO:0000256" key="9">
    <source>
        <dbReference type="ARBA" id="ARBA00023136"/>
    </source>
</evidence>
<feature type="transmembrane region" description="Helical" evidence="10">
    <location>
        <begin position="292"/>
        <end position="309"/>
    </location>
</feature>
<evidence type="ECO:0000313" key="12">
    <source>
        <dbReference type="Proteomes" id="UP000094849"/>
    </source>
</evidence>
<evidence type="ECO:0000256" key="4">
    <source>
        <dbReference type="ARBA" id="ARBA00022643"/>
    </source>
</evidence>
<comment type="function">
    <text evidence="10">Part of a membrane-bound complex that couples electron transfer with translocation of ions across the membrane.</text>
</comment>
<dbReference type="AlphaFoldDB" id="A0A1E2UKP0"/>
<keyword evidence="1 10" id="KW-0813">Transport</keyword>
<comment type="cofactor">
    <cofactor evidence="10">
        <name>FMN</name>
        <dbReference type="ChEBI" id="CHEBI:58210"/>
    </cofactor>
</comment>
<feature type="transmembrane region" description="Helical" evidence="10">
    <location>
        <begin position="315"/>
        <end position="334"/>
    </location>
</feature>
<keyword evidence="4 10" id="KW-0288">FMN</keyword>
<dbReference type="InterPro" id="IPR004338">
    <property type="entry name" value="NqrB/RnfD"/>
</dbReference>